<dbReference type="Pfam" id="PF04235">
    <property type="entry name" value="DUF418"/>
    <property type="match status" value="1"/>
</dbReference>
<sequence>MPLHTTRPPRSAGYTPASDSAPPLPTRVGPLAASERLAFVDALRGVAILGVLVAYTMWNLGSPPPETWTSAERAVDTVLSILVDAKFLTMFAFLFGVGTAQHWRRVESHGWDPTAVHVRRMLFLLAVGILHAALLRNGDILANYAILGLLLLVARRWPARRIVGAAVVLAMVPYAVELALRAAHWRLAQRPVAVPDVSWRHYWADNLAWLRYWYVTSPWLSWPRILAVMLVGVLADRARFLTRLAADRRLALRTLAVALPAAIASRAAVALLPAWWGPGHASAARDIVLNQTYWISAWSLTATYVAAFALLLRRPAWSARLAWLRAVGRMAFTNYLLQAVLVVPACLALGLFDAVTPTRGVLLALGVASVEIPLSVWWLRRFRYGPVEWLWRRATYGARF</sequence>
<feature type="transmembrane region" description="Helical" evidence="2">
    <location>
        <begin position="332"/>
        <end position="352"/>
    </location>
</feature>
<accession>W0REP7</accession>
<evidence type="ECO:0000313" key="4">
    <source>
        <dbReference type="EMBL" id="AHG87853.1"/>
    </source>
</evidence>
<evidence type="ECO:0000259" key="3">
    <source>
        <dbReference type="Pfam" id="PF04235"/>
    </source>
</evidence>
<name>W0REP7_9BACT</name>
<dbReference type="Proteomes" id="UP000019151">
    <property type="component" value="Chromosome"/>
</dbReference>
<dbReference type="RefSeq" id="WP_025409409.1">
    <property type="nucleotide sequence ID" value="NZ_CP007128.1"/>
</dbReference>
<dbReference type="STRING" id="861299.J421_0316"/>
<feature type="transmembrane region" description="Helical" evidence="2">
    <location>
        <begin position="78"/>
        <end position="97"/>
    </location>
</feature>
<reference evidence="4 5" key="1">
    <citation type="journal article" date="2014" name="Genome Announc.">
        <title>Genome Sequence and Methylome of Soil Bacterium Gemmatirosa kalamazoonensis KBS708T, a Member of the Rarely Cultivated Gemmatimonadetes Phylum.</title>
        <authorList>
            <person name="Debruyn J.M."/>
            <person name="Radosevich M."/>
            <person name="Wommack K.E."/>
            <person name="Polson S.W."/>
            <person name="Hauser L.J."/>
            <person name="Fawaz M.N."/>
            <person name="Korlach J."/>
            <person name="Tsai Y.C."/>
        </authorList>
    </citation>
    <scope>NUCLEOTIDE SEQUENCE [LARGE SCALE GENOMIC DNA]</scope>
    <source>
        <strain evidence="4 5">KBS708</strain>
    </source>
</reference>
<feature type="transmembrane region" description="Helical" evidence="2">
    <location>
        <begin position="250"/>
        <end position="272"/>
    </location>
</feature>
<dbReference type="PANTHER" id="PTHR30590">
    <property type="entry name" value="INNER MEMBRANE PROTEIN"/>
    <property type="match status" value="1"/>
</dbReference>
<feature type="transmembrane region" description="Helical" evidence="2">
    <location>
        <begin position="292"/>
        <end position="312"/>
    </location>
</feature>
<evidence type="ECO:0000313" key="5">
    <source>
        <dbReference type="Proteomes" id="UP000019151"/>
    </source>
</evidence>
<feature type="domain" description="DUF418" evidence="3">
    <location>
        <begin position="237"/>
        <end position="397"/>
    </location>
</feature>
<evidence type="ECO:0000256" key="1">
    <source>
        <dbReference type="SAM" id="MobiDB-lite"/>
    </source>
</evidence>
<gene>
    <name evidence="4" type="ORF">J421_0316</name>
</gene>
<dbReference type="InterPro" id="IPR007349">
    <property type="entry name" value="DUF418"/>
</dbReference>
<feature type="transmembrane region" description="Helical" evidence="2">
    <location>
        <begin position="162"/>
        <end position="180"/>
    </location>
</feature>
<dbReference type="eggNOG" id="COG2311">
    <property type="taxonomic scope" value="Bacteria"/>
</dbReference>
<keyword evidence="5" id="KW-1185">Reference proteome</keyword>
<protein>
    <recommendedName>
        <fullName evidence="3">DUF418 domain-containing protein</fullName>
    </recommendedName>
</protein>
<dbReference type="InParanoid" id="W0REP7"/>
<dbReference type="OrthoDB" id="9807744at2"/>
<organism evidence="4 5">
    <name type="scientific">Gemmatirosa kalamazoonensis</name>
    <dbReference type="NCBI Taxonomy" id="861299"/>
    <lineage>
        <taxon>Bacteria</taxon>
        <taxon>Pseudomonadati</taxon>
        <taxon>Gemmatimonadota</taxon>
        <taxon>Gemmatimonadia</taxon>
        <taxon>Gemmatimonadales</taxon>
        <taxon>Gemmatimonadaceae</taxon>
        <taxon>Gemmatirosa</taxon>
    </lineage>
</organism>
<feature type="transmembrane region" description="Helical" evidence="2">
    <location>
        <begin position="219"/>
        <end position="238"/>
    </location>
</feature>
<proteinExistence type="predicted"/>
<dbReference type="PANTHER" id="PTHR30590:SF2">
    <property type="entry name" value="INNER MEMBRANE PROTEIN"/>
    <property type="match status" value="1"/>
</dbReference>
<evidence type="ECO:0000256" key="2">
    <source>
        <dbReference type="SAM" id="Phobius"/>
    </source>
</evidence>
<dbReference type="HOGENOM" id="CLU_039610_2_0_0"/>
<keyword evidence="2" id="KW-0472">Membrane</keyword>
<keyword evidence="2" id="KW-0812">Transmembrane</keyword>
<feature type="region of interest" description="Disordered" evidence="1">
    <location>
        <begin position="1"/>
        <end position="25"/>
    </location>
</feature>
<dbReference type="PATRIC" id="fig|861299.3.peg.322"/>
<dbReference type="InterPro" id="IPR052529">
    <property type="entry name" value="Bact_Transport_Assoc"/>
</dbReference>
<dbReference type="AlphaFoldDB" id="W0REP7"/>
<dbReference type="EMBL" id="CP007128">
    <property type="protein sequence ID" value="AHG87853.1"/>
    <property type="molecule type" value="Genomic_DNA"/>
</dbReference>
<feature type="transmembrane region" description="Helical" evidence="2">
    <location>
        <begin position="140"/>
        <end position="157"/>
    </location>
</feature>
<feature type="transmembrane region" description="Helical" evidence="2">
    <location>
        <begin position="118"/>
        <end position="134"/>
    </location>
</feature>
<keyword evidence="2" id="KW-1133">Transmembrane helix</keyword>
<feature type="transmembrane region" description="Helical" evidence="2">
    <location>
        <begin position="37"/>
        <end position="58"/>
    </location>
</feature>
<dbReference type="KEGG" id="gba:J421_0316"/>
<feature type="transmembrane region" description="Helical" evidence="2">
    <location>
        <begin position="358"/>
        <end position="379"/>
    </location>
</feature>